<evidence type="ECO:0000259" key="14">
    <source>
        <dbReference type="Pfam" id="PF06415"/>
    </source>
</evidence>
<proteinExistence type="inferred from homology"/>
<dbReference type="EMBL" id="MFZM01000020">
    <property type="protein sequence ID" value="OGK23495.1"/>
    <property type="molecule type" value="Genomic_DNA"/>
</dbReference>
<keyword evidence="7 8" id="KW-0413">Isomerase</keyword>
<dbReference type="Pfam" id="PF01676">
    <property type="entry name" value="Metalloenzyme"/>
    <property type="match status" value="1"/>
</dbReference>
<organism evidence="15 16">
    <name type="scientific">Candidatus Roizmanbacteria bacterium RIFCSPHIGHO2_02_FULL_37_24</name>
    <dbReference type="NCBI Taxonomy" id="1802037"/>
    <lineage>
        <taxon>Bacteria</taxon>
        <taxon>Candidatus Roizmaniibacteriota</taxon>
    </lineage>
</organism>
<dbReference type="SUPFAM" id="SSF64158">
    <property type="entry name" value="2,3-Bisphosphoglycerate-independent phosphoglycerate mutase, substrate-binding domain"/>
    <property type="match status" value="1"/>
</dbReference>
<evidence type="ECO:0000256" key="2">
    <source>
        <dbReference type="ARBA" id="ARBA00004798"/>
    </source>
</evidence>
<feature type="binding site" evidence="8 12">
    <location>
        <position position="394"/>
    </location>
    <ligand>
        <name>Mn(2+)</name>
        <dbReference type="ChEBI" id="CHEBI:29035"/>
        <label>1</label>
    </ligand>
</feature>
<evidence type="ECO:0000256" key="7">
    <source>
        <dbReference type="ARBA" id="ARBA00023235"/>
    </source>
</evidence>
<feature type="binding site" evidence="8 12">
    <location>
        <position position="398"/>
    </location>
    <ligand>
        <name>Mn(2+)</name>
        <dbReference type="ChEBI" id="CHEBI:29035"/>
        <label>1</label>
    </ligand>
</feature>
<dbReference type="PANTHER" id="PTHR31637:SF0">
    <property type="entry name" value="2,3-BISPHOSPHOGLYCERATE-INDEPENDENT PHOSPHOGLYCERATE MUTASE"/>
    <property type="match status" value="1"/>
</dbReference>
<dbReference type="Gene3D" id="3.40.1450.10">
    <property type="entry name" value="BPG-independent phosphoglycerate mutase, domain B"/>
    <property type="match status" value="1"/>
</dbReference>
<evidence type="ECO:0000256" key="4">
    <source>
        <dbReference type="ARBA" id="ARBA00022723"/>
    </source>
</evidence>
<dbReference type="Proteomes" id="UP000177159">
    <property type="component" value="Unassembled WGS sequence"/>
</dbReference>
<sequence>MRKLALVILDGWGIGKKEQNNAIHVAQTPFFDHLWNTYPKTALQASGEYVGLPKGQIGGSEVGHLTIGSGRVTLQELERINKSFIQPYKGGGVETLSVFEKLIYRAQKKQLHIIGLVSPGGVHSNETHLFELLKILKKYKAKNPYIHFISDGRDTMPKSSLKSASRLIQIIRHIRFGRIATLVGRFYAMDRDTNWDRTDMAFELFAHAQGKRKNLGPSDLENLTQAIQNSYEVNITDEFIEPTIIDTNYQGIHQGDPILFFNFRSDRMKQIVSKFLENFSHLNIFTMTRYDESFEAQPLFEKEYIRDTFSSIIDSIGLTQLKAAETEKGPHVTYFFHGGRDIQFKKEVRTIEQSNRVLHNTAPEMKVKEITRNIMNLVEQQNPDFILVNFANPDMVGHTGDFQAVVDAVEKVDRYLKSLCSYLTKHHYICCITADHGNADFMYDLGTGEKHTAHTLSPVPFIVYDPYDKKNQLVGLSQNEANGLSKITGTILDLMDLKQSVFEFESLINK</sequence>
<keyword evidence="6 8" id="KW-0464">Manganese</keyword>
<comment type="subunit">
    <text evidence="8">Monomer.</text>
</comment>
<evidence type="ECO:0000256" key="12">
    <source>
        <dbReference type="PIRSR" id="PIRSR001492-3"/>
    </source>
</evidence>
<dbReference type="PANTHER" id="PTHR31637">
    <property type="entry name" value="2,3-BISPHOSPHOGLYCERATE-INDEPENDENT PHOSPHOGLYCERATE MUTASE"/>
    <property type="match status" value="1"/>
</dbReference>
<evidence type="ECO:0000256" key="6">
    <source>
        <dbReference type="ARBA" id="ARBA00023211"/>
    </source>
</evidence>
<dbReference type="AlphaFoldDB" id="A0A1F7GXC4"/>
<evidence type="ECO:0000256" key="9">
    <source>
        <dbReference type="NCBIfam" id="TIGR01307"/>
    </source>
</evidence>
<dbReference type="GO" id="GO:0006096">
    <property type="term" value="P:glycolytic process"/>
    <property type="evidence" value="ECO:0007669"/>
    <property type="project" value="UniProtKB-UniRule"/>
</dbReference>
<dbReference type="InterPro" id="IPR006124">
    <property type="entry name" value="Metalloenzyme"/>
</dbReference>
<comment type="caution">
    <text evidence="15">The sequence shown here is derived from an EMBL/GenBank/DDBJ whole genome shotgun (WGS) entry which is preliminary data.</text>
</comment>
<dbReference type="InterPro" id="IPR017850">
    <property type="entry name" value="Alkaline_phosphatase_core_sf"/>
</dbReference>
<evidence type="ECO:0000256" key="8">
    <source>
        <dbReference type="HAMAP-Rule" id="MF_01038"/>
    </source>
</evidence>
<dbReference type="CDD" id="cd16010">
    <property type="entry name" value="iPGM"/>
    <property type="match status" value="1"/>
</dbReference>
<feature type="binding site" evidence="8 12">
    <location>
        <position position="436"/>
    </location>
    <ligand>
        <name>Mn(2+)</name>
        <dbReference type="ChEBI" id="CHEBI:29035"/>
        <label>2</label>
    </ligand>
</feature>
<evidence type="ECO:0000256" key="10">
    <source>
        <dbReference type="PIRSR" id="PIRSR001492-1"/>
    </source>
</evidence>
<reference evidence="15 16" key="1">
    <citation type="journal article" date="2016" name="Nat. Commun.">
        <title>Thousands of microbial genomes shed light on interconnected biogeochemical processes in an aquifer system.</title>
        <authorList>
            <person name="Anantharaman K."/>
            <person name="Brown C.T."/>
            <person name="Hug L.A."/>
            <person name="Sharon I."/>
            <person name="Castelle C.J."/>
            <person name="Probst A.J."/>
            <person name="Thomas B.C."/>
            <person name="Singh A."/>
            <person name="Wilkins M.J."/>
            <person name="Karaoz U."/>
            <person name="Brodie E.L."/>
            <person name="Williams K.H."/>
            <person name="Hubbard S.S."/>
            <person name="Banfield J.F."/>
        </authorList>
    </citation>
    <scope>NUCLEOTIDE SEQUENCE [LARGE SCALE GENOMIC DNA]</scope>
</reference>
<comment type="cofactor">
    <cofactor evidence="8">
        <name>Mn(2+)</name>
        <dbReference type="ChEBI" id="CHEBI:29035"/>
    </cofactor>
    <text evidence="8">Binds 2 manganese ions per subunit.</text>
</comment>
<feature type="binding site" evidence="8 11">
    <location>
        <position position="185"/>
    </location>
    <ligand>
        <name>substrate</name>
    </ligand>
</feature>
<dbReference type="EC" id="5.4.2.12" evidence="8 9"/>
<comment type="similarity">
    <text evidence="3 8">Belongs to the BPG-independent phosphoglycerate mutase family.</text>
</comment>
<protein>
    <recommendedName>
        <fullName evidence="8 9">2,3-bisphosphoglycerate-independent phosphoglycerate mutase</fullName>
        <shortName evidence="8">BPG-independent PGAM</shortName>
        <shortName evidence="8">Phosphoglyceromutase</shortName>
        <shortName evidence="8">iPGM</shortName>
        <ecNumber evidence="8 9">5.4.2.12</ecNumber>
    </recommendedName>
</protein>
<dbReference type="Gene3D" id="3.40.720.10">
    <property type="entry name" value="Alkaline Phosphatase, subunit A"/>
    <property type="match status" value="1"/>
</dbReference>
<evidence type="ECO:0000256" key="5">
    <source>
        <dbReference type="ARBA" id="ARBA00023152"/>
    </source>
</evidence>
<dbReference type="GO" id="GO:0030145">
    <property type="term" value="F:manganese ion binding"/>
    <property type="evidence" value="ECO:0007669"/>
    <property type="project" value="UniProtKB-UniRule"/>
</dbReference>
<gene>
    <name evidence="8" type="primary">gpmI</name>
    <name evidence="15" type="ORF">A3C24_01730</name>
</gene>
<dbReference type="SUPFAM" id="SSF53649">
    <property type="entry name" value="Alkaline phosphatase-like"/>
    <property type="match status" value="1"/>
</dbReference>
<evidence type="ECO:0000313" key="16">
    <source>
        <dbReference type="Proteomes" id="UP000177159"/>
    </source>
</evidence>
<dbReference type="GO" id="GO:0004619">
    <property type="term" value="F:phosphoglycerate mutase activity"/>
    <property type="evidence" value="ECO:0007669"/>
    <property type="project" value="UniProtKB-UniRule"/>
</dbReference>
<evidence type="ECO:0000256" key="1">
    <source>
        <dbReference type="ARBA" id="ARBA00000370"/>
    </source>
</evidence>
<evidence type="ECO:0000259" key="13">
    <source>
        <dbReference type="Pfam" id="PF01676"/>
    </source>
</evidence>
<feature type="binding site" evidence="8 11">
    <location>
        <begin position="264"/>
        <end position="267"/>
    </location>
    <ligand>
        <name>substrate</name>
    </ligand>
</feature>
<dbReference type="Pfam" id="PF06415">
    <property type="entry name" value="iPGM_N"/>
    <property type="match status" value="1"/>
</dbReference>
<feature type="binding site" evidence="8 11">
    <location>
        <begin position="153"/>
        <end position="154"/>
    </location>
    <ligand>
        <name>substrate</name>
    </ligand>
</feature>
<feature type="binding site" evidence="8 12">
    <location>
        <position position="10"/>
    </location>
    <ligand>
        <name>Mn(2+)</name>
        <dbReference type="ChEBI" id="CHEBI:29035"/>
        <label>2</label>
    </ligand>
</feature>
<feature type="binding site" evidence="8 11">
    <location>
        <position position="191"/>
    </location>
    <ligand>
        <name>substrate</name>
    </ligand>
</feature>
<evidence type="ECO:0000256" key="11">
    <source>
        <dbReference type="PIRSR" id="PIRSR001492-2"/>
    </source>
</evidence>
<comment type="function">
    <text evidence="8">Catalyzes the interconversion of 2-phosphoglycerate and 3-phosphoglycerate.</text>
</comment>
<accession>A0A1F7GXC4</accession>
<dbReference type="InterPro" id="IPR036646">
    <property type="entry name" value="PGAM_B_sf"/>
</dbReference>
<feature type="binding site" evidence="8 12">
    <location>
        <position position="60"/>
    </location>
    <ligand>
        <name>Mn(2+)</name>
        <dbReference type="ChEBI" id="CHEBI:29035"/>
        <label>2</label>
    </ligand>
</feature>
<dbReference type="PIRSF" id="PIRSF001492">
    <property type="entry name" value="IPGAM"/>
    <property type="match status" value="1"/>
</dbReference>
<dbReference type="NCBIfam" id="TIGR01307">
    <property type="entry name" value="pgm_bpd_ind"/>
    <property type="match status" value="1"/>
</dbReference>
<feature type="domain" description="Metalloenzyme" evidence="13">
    <location>
        <begin position="3"/>
        <end position="498"/>
    </location>
</feature>
<feature type="binding site" evidence="8 11">
    <location>
        <position position="328"/>
    </location>
    <ligand>
        <name>substrate</name>
    </ligand>
</feature>
<evidence type="ECO:0000313" key="15">
    <source>
        <dbReference type="EMBL" id="OGK23495.1"/>
    </source>
</evidence>
<feature type="active site" description="Phosphoserine intermediate" evidence="8 10">
    <location>
        <position position="60"/>
    </location>
</feature>
<dbReference type="UniPathway" id="UPA00109">
    <property type="reaction ID" value="UER00186"/>
</dbReference>
<dbReference type="GO" id="GO:0006007">
    <property type="term" value="P:glucose catabolic process"/>
    <property type="evidence" value="ECO:0007669"/>
    <property type="project" value="InterPro"/>
</dbReference>
<comment type="catalytic activity">
    <reaction evidence="1 8">
        <text>(2R)-2-phosphoglycerate = (2R)-3-phosphoglycerate</text>
        <dbReference type="Rhea" id="RHEA:15901"/>
        <dbReference type="ChEBI" id="CHEBI:58272"/>
        <dbReference type="ChEBI" id="CHEBI:58289"/>
        <dbReference type="EC" id="5.4.2.12"/>
    </reaction>
</comment>
<keyword evidence="5 8" id="KW-0324">Glycolysis</keyword>
<feature type="binding site" evidence="8 12">
    <location>
        <position position="435"/>
    </location>
    <ligand>
        <name>Mn(2+)</name>
        <dbReference type="ChEBI" id="CHEBI:29035"/>
        <label>2</label>
    </ligand>
</feature>
<keyword evidence="4 8" id="KW-0479">Metal-binding</keyword>
<evidence type="ECO:0000256" key="3">
    <source>
        <dbReference type="ARBA" id="ARBA00008819"/>
    </source>
</evidence>
<dbReference type="GO" id="GO:0005829">
    <property type="term" value="C:cytosol"/>
    <property type="evidence" value="ECO:0007669"/>
    <property type="project" value="TreeGrafter"/>
</dbReference>
<feature type="domain" description="BPG-independent PGAM N-terminal" evidence="14">
    <location>
        <begin position="98"/>
        <end position="292"/>
    </location>
</feature>
<feature type="binding site" evidence="8 12">
    <location>
        <position position="454"/>
    </location>
    <ligand>
        <name>Mn(2+)</name>
        <dbReference type="ChEBI" id="CHEBI:29035"/>
        <label>1</label>
    </ligand>
</feature>
<dbReference type="InterPro" id="IPR011258">
    <property type="entry name" value="BPG-indep_PGM_N"/>
</dbReference>
<dbReference type="HAMAP" id="MF_01038">
    <property type="entry name" value="GpmI"/>
    <property type="match status" value="1"/>
</dbReference>
<dbReference type="InterPro" id="IPR005995">
    <property type="entry name" value="Pgm_bpd_ind"/>
</dbReference>
<comment type="pathway">
    <text evidence="2 8">Carbohydrate degradation; glycolysis; pyruvate from D-glyceraldehyde 3-phosphate: step 3/5.</text>
</comment>
<name>A0A1F7GXC4_9BACT</name>
<feature type="binding site" evidence="8 11">
    <location>
        <position position="123"/>
    </location>
    <ligand>
        <name>substrate</name>
    </ligand>
</feature>